<proteinExistence type="predicted"/>
<dbReference type="Proteomes" id="UP001201980">
    <property type="component" value="Unassembled WGS sequence"/>
</dbReference>
<gene>
    <name evidence="1" type="ORF">MKZ38_004202</name>
</gene>
<sequence>MLAGSSGLGGRKMSLQAQHLALQRAALWILRIAAGRRSGDFRNYRRLYSGTQFILYGDTHHRLTIRTASAAVHCRVVVTFKAPGSRL</sequence>
<evidence type="ECO:0000313" key="2">
    <source>
        <dbReference type="Proteomes" id="UP001201980"/>
    </source>
</evidence>
<comment type="caution">
    <text evidence="1">The sequence shown here is derived from an EMBL/GenBank/DDBJ whole genome shotgun (WGS) entry which is preliminary data.</text>
</comment>
<organism evidence="1 2">
    <name type="scientific">Zalerion maritima</name>
    <dbReference type="NCBI Taxonomy" id="339359"/>
    <lineage>
        <taxon>Eukaryota</taxon>
        <taxon>Fungi</taxon>
        <taxon>Dikarya</taxon>
        <taxon>Ascomycota</taxon>
        <taxon>Pezizomycotina</taxon>
        <taxon>Sordariomycetes</taxon>
        <taxon>Lulworthiomycetidae</taxon>
        <taxon>Lulworthiales</taxon>
        <taxon>Lulworthiaceae</taxon>
        <taxon>Zalerion</taxon>
    </lineage>
</organism>
<protein>
    <submittedName>
        <fullName evidence="1">Uncharacterized protein</fullName>
    </submittedName>
</protein>
<keyword evidence="2" id="KW-1185">Reference proteome</keyword>
<dbReference type="AlphaFoldDB" id="A0AAD5RLV3"/>
<dbReference type="EMBL" id="JAKWBI020000247">
    <property type="protein sequence ID" value="KAJ2898034.1"/>
    <property type="molecule type" value="Genomic_DNA"/>
</dbReference>
<reference evidence="1" key="1">
    <citation type="submission" date="2022-07" db="EMBL/GenBank/DDBJ databases">
        <title>Draft genome sequence of Zalerion maritima ATCC 34329, a (micro)plastics degrading marine fungus.</title>
        <authorList>
            <person name="Paco A."/>
            <person name="Goncalves M.F.M."/>
            <person name="Rocha-Santos T.A.P."/>
            <person name="Alves A."/>
        </authorList>
    </citation>
    <scope>NUCLEOTIDE SEQUENCE</scope>
    <source>
        <strain evidence="1">ATCC 34329</strain>
    </source>
</reference>
<evidence type="ECO:0000313" key="1">
    <source>
        <dbReference type="EMBL" id="KAJ2898034.1"/>
    </source>
</evidence>
<name>A0AAD5RLV3_9PEZI</name>
<accession>A0AAD5RLV3</accession>